<organism evidence="3 4">
    <name type="scientific">Anaeroglobus geminatus F0357</name>
    <dbReference type="NCBI Taxonomy" id="861450"/>
    <lineage>
        <taxon>Bacteria</taxon>
        <taxon>Bacillati</taxon>
        <taxon>Bacillota</taxon>
        <taxon>Negativicutes</taxon>
        <taxon>Veillonellales</taxon>
        <taxon>Veillonellaceae</taxon>
        <taxon>Anaeroglobus</taxon>
    </lineage>
</organism>
<dbReference type="PATRIC" id="fig|861450.3.peg.822"/>
<reference evidence="3 4" key="1">
    <citation type="submission" date="2011-08" db="EMBL/GenBank/DDBJ databases">
        <authorList>
            <person name="Weinstock G."/>
            <person name="Sodergren E."/>
            <person name="Clifton S."/>
            <person name="Fulton L."/>
            <person name="Fulton B."/>
            <person name="Courtney L."/>
            <person name="Fronick C."/>
            <person name="Harrison M."/>
            <person name="Strong C."/>
            <person name="Farmer C."/>
            <person name="Delahaunty K."/>
            <person name="Markovic C."/>
            <person name="Hall O."/>
            <person name="Minx P."/>
            <person name="Tomlinson C."/>
            <person name="Mitreva M."/>
            <person name="Hou S."/>
            <person name="Chen J."/>
            <person name="Wollam A."/>
            <person name="Pepin K.H."/>
            <person name="Johnson M."/>
            <person name="Bhonagiri V."/>
            <person name="Zhang X."/>
            <person name="Suruliraj S."/>
            <person name="Warren W."/>
            <person name="Chinwalla A."/>
            <person name="Mardis E.R."/>
            <person name="Wilson R.K."/>
        </authorList>
    </citation>
    <scope>NUCLEOTIDE SEQUENCE [LARGE SCALE GENOMIC DNA]</scope>
    <source>
        <strain evidence="3 4">F0357</strain>
    </source>
</reference>
<sequence>MKRHISAALIFCIVTLTTTAFAATGSGDRTEKEIHLLKRASAGHGDKKQSHNDKADKEKTNYKVKAIEDSLKRDTSWQNTVNPNGKAVLPEGIEAAPVRPLKDELFVVGGLRKGMSAAEVLQKYGQPQERSETTHFLKLVYRTDDLGMRVVLRKPVAESLRLNNIDNGVIETGVESVFLTKSDTLVIGEDITLGSPVELLVRRFGVPDTILRDNDANVYYFVYSSQALHEDIIFAVGDRKIQRVAMMPPRMPYAAKNSRALPYDMPAKEDFTLMGFAPAAPFTQNKYNTWQTVIKRGHTNFWLYGDYGVEVDSTGTVHNVFLLSNSAFTGRGITLGYHVSTLLAAYGVPNRIDIGPDTEDSVDAYYYDSPFDRGTSLVFILKHDKHYISDIILTDRPIKDLQDSLGRYDLKEKKAIPKEYT</sequence>
<feature type="region of interest" description="Disordered" evidence="1">
    <location>
        <begin position="39"/>
        <end position="60"/>
    </location>
</feature>
<evidence type="ECO:0000256" key="1">
    <source>
        <dbReference type="SAM" id="MobiDB-lite"/>
    </source>
</evidence>
<gene>
    <name evidence="3" type="ORF">HMPREF0080_00869</name>
</gene>
<feature type="compositionally biased region" description="Basic and acidic residues" evidence="1">
    <location>
        <begin position="44"/>
        <end position="60"/>
    </location>
</feature>
<evidence type="ECO:0000313" key="3">
    <source>
        <dbReference type="EMBL" id="EHM41647.1"/>
    </source>
</evidence>
<protein>
    <submittedName>
        <fullName evidence="3">Uncharacterized protein</fullName>
    </submittedName>
</protein>
<dbReference type="STRING" id="861450.HMPREF0080_00869"/>
<dbReference type="AlphaFoldDB" id="G9YGU9"/>
<comment type="caution">
    <text evidence="3">The sequence shown here is derived from an EMBL/GenBank/DDBJ whole genome shotgun (WGS) entry which is preliminary data.</text>
</comment>
<evidence type="ECO:0000313" key="4">
    <source>
        <dbReference type="Proteomes" id="UP000005481"/>
    </source>
</evidence>
<dbReference type="eggNOG" id="ENOG5033MIJ">
    <property type="taxonomic scope" value="Bacteria"/>
</dbReference>
<dbReference type="Proteomes" id="UP000005481">
    <property type="component" value="Unassembled WGS sequence"/>
</dbReference>
<evidence type="ECO:0000256" key="2">
    <source>
        <dbReference type="SAM" id="SignalP"/>
    </source>
</evidence>
<dbReference type="HOGENOM" id="CLU_651585_0_0_9"/>
<dbReference type="RefSeq" id="WP_006789855.1">
    <property type="nucleotide sequence ID" value="NZ_JH417580.1"/>
</dbReference>
<feature type="signal peptide" evidence="2">
    <location>
        <begin position="1"/>
        <end position="22"/>
    </location>
</feature>
<dbReference type="OrthoDB" id="1622704at2"/>
<dbReference type="EMBL" id="AGCJ01000030">
    <property type="protein sequence ID" value="EHM41647.1"/>
    <property type="molecule type" value="Genomic_DNA"/>
</dbReference>
<name>G9YGU9_9FIRM</name>
<feature type="chain" id="PRO_5003528597" evidence="2">
    <location>
        <begin position="23"/>
        <end position="421"/>
    </location>
</feature>
<keyword evidence="4" id="KW-1185">Reference proteome</keyword>
<keyword evidence="2" id="KW-0732">Signal</keyword>
<proteinExistence type="predicted"/>
<accession>G9YGU9</accession>